<dbReference type="EMBL" id="WIQW01000017">
    <property type="protein sequence ID" value="KAF3104081.1"/>
    <property type="molecule type" value="Genomic_DNA"/>
</dbReference>
<protein>
    <submittedName>
        <fullName evidence="2">Uncharacterized protein</fullName>
    </submittedName>
</protein>
<feature type="transmembrane region" description="Helical" evidence="1">
    <location>
        <begin position="48"/>
        <end position="69"/>
    </location>
</feature>
<dbReference type="AlphaFoldDB" id="A0A7C8ND13"/>
<evidence type="ECO:0000313" key="3">
    <source>
        <dbReference type="Proteomes" id="UP000475325"/>
    </source>
</evidence>
<keyword evidence="1" id="KW-0472">Membrane</keyword>
<feature type="transmembrane region" description="Helical" evidence="1">
    <location>
        <begin position="15"/>
        <end position="36"/>
    </location>
</feature>
<gene>
    <name evidence="2" type="ORF">TWF102_003453</name>
</gene>
<name>A0A7C8ND13_ORBOL</name>
<organism evidence="2 3">
    <name type="scientific">Orbilia oligospora</name>
    <name type="common">Nematode-trapping fungus</name>
    <name type="synonym">Arthrobotrys oligospora</name>
    <dbReference type="NCBI Taxonomy" id="2813651"/>
    <lineage>
        <taxon>Eukaryota</taxon>
        <taxon>Fungi</taxon>
        <taxon>Dikarya</taxon>
        <taxon>Ascomycota</taxon>
        <taxon>Pezizomycotina</taxon>
        <taxon>Orbiliomycetes</taxon>
        <taxon>Orbiliales</taxon>
        <taxon>Orbiliaceae</taxon>
        <taxon>Orbilia</taxon>
    </lineage>
</organism>
<keyword evidence="1" id="KW-1133">Transmembrane helix</keyword>
<accession>A0A7C8ND13</accession>
<keyword evidence="1" id="KW-0812">Transmembrane</keyword>
<proteinExistence type="predicted"/>
<comment type="caution">
    <text evidence="2">The sequence shown here is derived from an EMBL/GenBank/DDBJ whole genome shotgun (WGS) entry which is preliminary data.</text>
</comment>
<evidence type="ECO:0000313" key="2">
    <source>
        <dbReference type="EMBL" id="KAF3104081.1"/>
    </source>
</evidence>
<sequence>MVSGYHWPCLNFYDWLIKLVPTGFSFAILPGISAFISSKRVGDFRGGSLLGIFNFAKGFAGALGSLGFFGGSLNTSRSIFSIGASPGGGGGGGIPLKSPCAVGTAGCGLGRRPTAKSVGVSFVPGAKFLYSIDD</sequence>
<evidence type="ECO:0000256" key="1">
    <source>
        <dbReference type="SAM" id="Phobius"/>
    </source>
</evidence>
<reference evidence="2 3" key="1">
    <citation type="submission" date="2019-06" db="EMBL/GenBank/DDBJ databases">
        <authorList>
            <person name="Palmer J.M."/>
        </authorList>
    </citation>
    <scope>NUCLEOTIDE SEQUENCE [LARGE SCALE GENOMIC DNA]</scope>
    <source>
        <strain evidence="2 3">TWF102</strain>
    </source>
</reference>
<dbReference type="Proteomes" id="UP000475325">
    <property type="component" value="Unassembled WGS sequence"/>
</dbReference>